<keyword evidence="2" id="KW-1185">Reference proteome</keyword>
<reference evidence="1 2" key="1">
    <citation type="submission" date="2020-09" db="EMBL/GenBank/DDBJ databases">
        <title>De no assembly of potato wild relative species, Solanum commersonii.</title>
        <authorList>
            <person name="Cho K."/>
        </authorList>
    </citation>
    <scope>NUCLEOTIDE SEQUENCE [LARGE SCALE GENOMIC DNA]</scope>
    <source>
        <strain evidence="1">LZ3.2</strain>
        <tissue evidence="1">Leaf</tissue>
    </source>
</reference>
<dbReference type="AlphaFoldDB" id="A0A9J5X2Y9"/>
<accession>A0A9J5X2Y9</accession>
<proteinExistence type="predicted"/>
<name>A0A9J5X2Y9_SOLCO</name>
<comment type="caution">
    <text evidence="1">The sequence shown here is derived from an EMBL/GenBank/DDBJ whole genome shotgun (WGS) entry which is preliminary data.</text>
</comment>
<sequence length="88" mass="9991">MGDGNKTRSSKKGEPRLEPLEYQLSDLRLSDLWFWSFFGKPPNPGPLRHFPGISIIRGKSSPDVCRNLPKKSRIILNPMNPRTTPMEG</sequence>
<evidence type="ECO:0000313" key="2">
    <source>
        <dbReference type="Proteomes" id="UP000824120"/>
    </source>
</evidence>
<dbReference type="EMBL" id="JACXVP010000010">
    <property type="protein sequence ID" value="KAG5582601.1"/>
    <property type="molecule type" value="Genomic_DNA"/>
</dbReference>
<protein>
    <submittedName>
        <fullName evidence="1">Uncharacterized protein</fullName>
    </submittedName>
</protein>
<dbReference type="Proteomes" id="UP000824120">
    <property type="component" value="Chromosome 10"/>
</dbReference>
<gene>
    <name evidence="1" type="ORF">H5410_053228</name>
</gene>
<evidence type="ECO:0000313" key="1">
    <source>
        <dbReference type="EMBL" id="KAG5582601.1"/>
    </source>
</evidence>
<organism evidence="1 2">
    <name type="scientific">Solanum commersonii</name>
    <name type="common">Commerson's wild potato</name>
    <name type="synonym">Commerson's nightshade</name>
    <dbReference type="NCBI Taxonomy" id="4109"/>
    <lineage>
        <taxon>Eukaryota</taxon>
        <taxon>Viridiplantae</taxon>
        <taxon>Streptophyta</taxon>
        <taxon>Embryophyta</taxon>
        <taxon>Tracheophyta</taxon>
        <taxon>Spermatophyta</taxon>
        <taxon>Magnoliopsida</taxon>
        <taxon>eudicotyledons</taxon>
        <taxon>Gunneridae</taxon>
        <taxon>Pentapetalae</taxon>
        <taxon>asterids</taxon>
        <taxon>lamiids</taxon>
        <taxon>Solanales</taxon>
        <taxon>Solanaceae</taxon>
        <taxon>Solanoideae</taxon>
        <taxon>Solaneae</taxon>
        <taxon>Solanum</taxon>
    </lineage>
</organism>